<dbReference type="Gene3D" id="3.90.79.10">
    <property type="entry name" value="Nucleoside Triphosphate Pyrophosphohydrolase"/>
    <property type="match status" value="1"/>
</dbReference>
<dbReference type="EC" id="3.6.1.-" evidence="2"/>
<keyword evidence="2" id="KW-0378">Hydrolase</keyword>
<evidence type="ECO:0000259" key="1">
    <source>
        <dbReference type="PROSITE" id="PS51462"/>
    </source>
</evidence>
<dbReference type="GO" id="GO:0016787">
    <property type="term" value="F:hydrolase activity"/>
    <property type="evidence" value="ECO:0007669"/>
    <property type="project" value="UniProtKB-KW"/>
</dbReference>
<dbReference type="Pfam" id="PF00293">
    <property type="entry name" value="NUDIX"/>
    <property type="match status" value="1"/>
</dbReference>
<evidence type="ECO:0000313" key="2">
    <source>
        <dbReference type="EMBL" id="KAA6330759.1"/>
    </source>
</evidence>
<dbReference type="PANTHER" id="PTHR43736:SF1">
    <property type="entry name" value="DIHYDRONEOPTERIN TRIPHOSPHATE DIPHOSPHATASE"/>
    <property type="match status" value="1"/>
</dbReference>
<organism evidence="2">
    <name type="scientific">termite gut metagenome</name>
    <dbReference type="NCBI Taxonomy" id="433724"/>
    <lineage>
        <taxon>unclassified sequences</taxon>
        <taxon>metagenomes</taxon>
        <taxon>organismal metagenomes</taxon>
    </lineage>
</organism>
<dbReference type="InterPro" id="IPR000086">
    <property type="entry name" value="NUDIX_hydrolase_dom"/>
</dbReference>
<feature type="domain" description="Nudix hydrolase" evidence="1">
    <location>
        <begin position="70"/>
        <end position="197"/>
    </location>
</feature>
<dbReference type="AlphaFoldDB" id="A0A5J4RAV6"/>
<dbReference type="InterPro" id="IPR015797">
    <property type="entry name" value="NUDIX_hydrolase-like_dom_sf"/>
</dbReference>
<accession>A0A5J4RAV6</accession>
<dbReference type="Pfam" id="PF12535">
    <property type="entry name" value="Nudix_N"/>
    <property type="match status" value="1"/>
</dbReference>
<sequence>MNMSKESELFEKIKQIRAVAQIGLVYSSNEYDIERYNELLEISNFMTSVITDVDISKISKYFKIETDYVTPKVDVRAVIFNEQSEILLVKEKADSKWSLPGGWADIGYSPTEVAIKEILEETGLKALPIRLLAVLDKKCHQYPPALHYAYKLFILCEVQAGNLRTAFDILDIGYFKQNDIPPLSEERVIKEHIDLMFEYKDNPHKETIID</sequence>
<comment type="caution">
    <text evidence="2">The sequence shown here is derived from an EMBL/GenBank/DDBJ whole genome shotgun (WGS) entry which is preliminary data.</text>
</comment>
<dbReference type="SUPFAM" id="SSF55811">
    <property type="entry name" value="Nudix"/>
    <property type="match status" value="1"/>
</dbReference>
<reference evidence="2" key="1">
    <citation type="submission" date="2019-03" db="EMBL/GenBank/DDBJ databases">
        <title>Single cell metagenomics reveals metabolic interactions within the superorganism composed of flagellate Streblomastix strix and complex community of Bacteroidetes bacteria on its surface.</title>
        <authorList>
            <person name="Treitli S.C."/>
            <person name="Kolisko M."/>
            <person name="Husnik F."/>
            <person name="Keeling P."/>
            <person name="Hampl V."/>
        </authorList>
    </citation>
    <scope>NUCLEOTIDE SEQUENCE</scope>
    <source>
        <strain evidence="2">STM</strain>
    </source>
</reference>
<name>A0A5J4RAV6_9ZZZZ</name>
<dbReference type="EMBL" id="SNRY01001462">
    <property type="protein sequence ID" value="KAA6330759.1"/>
    <property type="molecule type" value="Genomic_DNA"/>
</dbReference>
<gene>
    <name evidence="2" type="ORF">EZS27_020575</name>
</gene>
<dbReference type="PANTHER" id="PTHR43736">
    <property type="entry name" value="ADP-RIBOSE PYROPHOSPHATASE"/>
    <property type="match status" value="1"/>
</dbReference>
<dbReference type="PROSITE" id="PS51462">
    <property type="entry name" value="NUDIX"/>
    <property type="match status" value="1"/>
</dbReference>
<dbReference type="InterPro" id="IPR059176">
    <property type="entry name" value="UDP-X_N"/>
</dbReference>
<dbReference type="Gene3D" id="6.10.250.1120">
    <property type="match status" value="1"/>
</dbReference>
<proteinExistence type="predicted"/>
<protein>
    <submittedName>
        <fullName evidence="2">RNA pyrophosphohydrolase</fullName>
        <ecNumber evidence="2">3.6.1.-</ecNumber>
    </submittedName>
</protein>